<sequence length="401" mass="43915">MKIIHVTNVIAPDKLGGLERYVRELAASFVTEGHEVVVISKATTPCAPEKESGEDGVLVRRHPSPPKSSRLFAIWYPFMVFSGVRRILREEVSRSELANGSTIIHAHFPVPTLALALLRIPFVYTFHAPVYRELVGERQGSYAMSRFGERMAVLGMKAAERFVLKRARVVLTLSDFTAREARELGVPSRKIRVVPGGLDEARFAWHGTSDGPATDDDGGRGPRLFAARRFVERTGVEQLVEAMPAVREAVPHITLRLAGTGPREADIRALIERLDLVGVVQLLGRISDEQLVSEYTKATLSVTPTLYLEGFGLSTAESLSLGTPALVTPVGANPELVAGLSPSLLSDGTSPDALADALIRLLNDQQALEALRRRLRSGFAAKWGWSNVVRQLNDVYEALLR</sequence>
<evidence type="ECO:0000256" key="3">
    <source>
        <dbReference type="ARBA" id="ARBA00022679"/>
    </source>
</evidence>
<feature type="domain" description="Glycosyl transferase family 1" evidence="4">
    <location>
        <begin position="224"/>
        <end position="374"/>
    </location>
</feature>
<reference evidence="6 7" key="1">
    <citation type="submission" date="2022-03" db="EMBL/GenBank/DDBJ databases">
        <title>Sinomonas sp. isolated from a soil.</title>
        <authorList>
            <person name="Han J."/>
            <person name="Kim D.-U."/>
        </authorList>
    </citation>
    <scope>NUCLEOTIDE SEQUENCE [LARGE SCALE GENOMIC DNA]</scope>
    <source>
        <strain evidence="6 7">5-5</strain>
    </source>
</reference>
<evidence type="ECO:0000256" key="2">
    <source>
        <dbReference type="ARBA" id="ARBA00022676"/>
    </source>
</evidence>
<name>A0ABS9U5J8_9MICC</name>
<dbReference type="RefSeq" id="WP_241055750.1">
    <property type="nucleotide sequence ID" value="NZ_JAKZBV010000001.1"/>
</dbReference>
<keyword evidence="7" id="KW-1185">Reference proteome</keyword>
<dbReference type="Proteomes" id="UP001202922">
    <property type="component" value="Unassembled WGS sequence"/>
</dbReference>
<dbReference type="Pfam" id="PF00534">
    <property type="entry name" value="Glycos_transf_1"/>
    <property type="match status" value="1"/>
</dbReference>
<evidence type="ECO:0000256" key="1">
    <source>
        <dbReference type="ARBA" id="ARBA00021292"/>
    </source>
</evidence>
<dbReference type="Gene3D" id="3.40.50.2000">
    <property type="entry name" value="Glycogen Phosphorylase B"/>
    <property type="match status" value="2"/>
</dbReference>
<organism evidence="6 7">
    <name type="scientific">Sinomonas terrae</name>
    <dbReference type="NCBI Taxonomy" id="2908838"/>
    <lineage>
        <taxon>Bacteria</taxon>
        <taxon>Bacillati</taxon>
        <taxon>Actinomycetota</taxon>
        <taxon>Actinomycetes</taxon>
        <taxon>Micrococcales</taxon>
        <taxon>Micrococcaceae</taxon>
        <taxon>Sinomonas</taxon>
    </lineage>
</organism>
<feature type="domain" description="Glycosyltransferase subfamily 4-like N-terminal" evidence="5">
    <location>
        <begin position="16"/>
        <end position="202"/>
    </location>
</feature>
<evidence type="ECO:0000259" key="4">
    <source>
        <dbReference type="Pfam" id="PF00534"/>
    </source>
</evidence>
<accession>A0ABS9U5J8</accession>
<keyword evidence="3" id="KW-0808">Transferase</keyword>
<proteinExistence type="predicted"/>
<evidence type="ECO:0000313" key="6">
    <source>
        <dbReference type="EMBL" id="MCH6471812.1"/>
    </source>
</evidence>
<dbReference type="PANTHER" id="PTHR45947">
    <property type="entry name" value="SULFOQUINOVOSYL TRANSFERASE SQD2"/>
    <property type="match status" value="1"/>
</dbReference>
<protein>
    <recommendedName>
        <fullName evidence="1">D-inositol 3-phosphate glycosyltransferase</fullName>
    </recommendedName>
</protein>
<dbReference type="CDD" id="cd03801">
    <property type="entry name" value="GT4_PimA-like"/>
    <property type="match status" value="1"/>
</dbReference>
<comment type="caution">
    <text evidence="6">The sequence shown here is derived from an EMBL/GenBank/DDBJ whole genome shotgun (WGS) entry which is preliminary data.</text>
</comment>
<dbReference type="EMBL" id="JAKZBV010000001">
    <property type="protein sequence ID" value="MCH6471812.1"/>
    <property type="molecule type" value="Genomic_DNA"/>
</dbReference>
<evidence type="ECO:0000313" key="7">
    <source>
        <dbReference type="Proteomes" id="UP001202922"/>
    </source>
</evidence>
<dbReference type="InterPro" id="IPR050194">
    <property type="entry name" value="Glycosyltransferase_grp1"/>
</dbReference>
<gene>
    <name evidence="6" type="ORF">L0M17_17870</name>
</gene>
<keyword evidence="2" id="KW-0328">Glycosyltransferase</keyword>
<dbReference type="InterPro" id="IPR001296">
    <property type="entry name" value="Glyco_trans_1"/>
</dbReference>
<dbReference type="PANTHER" id="PTHR45947:SF3">
    <property type="entry name" value="SULFOQUINOVOSYL TRANSFERASE SQD2"/>
    <property type="match status" value="1"/>
</dbReference>
<dbReference type="InterPro" id="IPR028098">
    <property type="entry name" value="Glyco_trans_4-like_N"/>
</dbReference>
<dbReference type="Pfam" id="PF13439">
    <property type="entry name" value="Glyco_transf_4"/>
    <property type="match status" value="1"/>
</dbReference>
<dbReference type="SUPFAM" id="SSF53756">
    <property type="entry name" value="UDP-Glycosyltransferase/glycogen phosphorylase"/>
    <property type="match status" value="1"/>
</dbReference>
<evidence type="ECO:0000259" key="5">
    <source>
        <dbReference type="Pfam" id="PF13439"/>
    </source>
</evidence>